<dbReference type="PANTHER" id="PTHR33803:SF3">
    <property type="entry name" value="BLL1974 PROTEIN"/>
    <property type="match status" value="1"/>
</dbReference>
<keyword evidence="3" id="KW-1185">Reference proteome</keyword>
<evidence type="ECO:0000313" key="3">
    <source>
        <dbReference type="Proteomes" id="UP000637002"/>
    </source>
</evidence>
<dbReference type="InterPro" id="IPR008490">
    <property type="entry name" value="Transposase_InsH_N"/>
</dbReference>
<dbReference type="AlphaFoldDB" id="A0A916UXZ0"/>
<feature type="domain" description="Transposase InsH N-terminal" evidence="1">
    <location>
        <begin position="18"/>
        <end position="116"/>
    </location>
</feature>
<comment type="caution">
    <text evidence="2">The sequence shown here is derived from an EMBL/GenBank/DDBJ whole genome shotgun (WGS) entry which is preliminary data.</text>
</comment>
<gene>
    <name evidence="2" type="ORF">GCM10010994_59520</name>
</gene>
<evidence type="ECO:0000313" key="2">
    <source>
        <dbReference type="EMBL" id="GGC93823.1"/>
    </source>
</evidence>
<reference evidence="2" key="1">
    <citation type="journal article" date="2014" name="Int. J. Syst. Evol. Microbiol.">
        <title>Complete genome sequence of Corynebacterium casei LMG S-19264T (=DSM 44701T), isolated from a smear-ripened cheese.</title>
        <authorList>
            <consortium name="US DOE Joint Genome Institute (JGI-PGF)"/>
            <person name="Walter F."/>
            <person name="Albersmeier A."/>
            <person name="Kalinowski J."/>
            <person name="Ruckert C."/>
        </authorList>
    </citation>
    <scope>NUCLEOTIDE SEQUENCE</scope>
    <source>
        <strain evidence="2">CGMCC 1.12919</strain>
    </source>
</reference>
<proteinExistence type="predicted"/>
<dbReference type="PANTHER" id="PTHR33803">
    <property type="entry name" value="IS1478 TRANSPOSASE"/>
    <property type="match status" value="1"/>
</dbReference>
<dbReference type="Proteomes" id="UP000637002">
    <property type="component" value="Unassembled WGS sequence"/>
</dbReference>
<name>A0A916UXZ0_9HYPH</name>
<protein>
    <recommendedName>
        <fullName evidence="1">Transposase InsH N-terminal domain-containing protein</fullName>
    </recommendedName>
</protein>
<sequence length="190" mass="21828">MRPREPVDGGQRDLFRARLDQIIALDHPRVRLARSIDWGLLERSFGTAYTDAPGRPPLSTRLMAGLAILKHMHDLSDKALCERWVENLYFQFFCGEAFFQHELPFDRSSLTRWRQRMGEDRLTALVQESLAVAVKTRAAKPTDFTRVIVDTTVQEKAISFPTDALLMHRARERLVRLAKTAGVDLLRPFP</sequence>
<reference evidence="2" key="2">
    <citation type="submission" date="2020-09" db="EMBL/GenBank/DDBJ databases">
        <authorList>
            <person name="Sun Q."/>
            <person name="Zhou Y."/>
        </authorList>
    </citation>
    <scope>NUCLEOTIDE SEQUENCE</scope>
    <source>
        <strain evidence="2">CGMCC 1.12919</strain>
    </source>
</reference>
<dbReference type="Pfam" id="PF05598">
    <property type="entry name" value="DUF772"/>
    <property type="match status" value="1"/>
</dbReference>
<evidence type="ECO:0000259" key="1">
    <source>
        <dbReference type="Pfam" id="PF05598"/>
    </source>
</evidence>
<organism evidence="2 3">
    <name type="scientific">Chelatococcus reniformis</name>
    <dbReference type="NCBI Taxonomy" id="1494448"/>
    <lineage>
        <taxon>Bacteria</taxon>
        <taxon>Pseudomonadati</taxon>
        <taxon>Pseudomonadota</taxon>
        <taxon>Alphaproteobacteria</taxon>
        <taxon>Hyphomicrobiales</taxon>
        <taxon>Chelatococcaceae</taxon>
        <taxon>Chelatococcus</taxon>
    </lineage>
</organism>
<accession>A0A916UXZ0</accession>
<dbReference type="EMBL" id="BMGG01000015">
    <property type="protein sequence ID" value="GGC93823.1"/>
    <property type="molecule type" value="Genomic_DNA"/>
</dbReference>